<dbReference type="GO" id="GO:0005886">
    <property type="term" value="C:plasma membrane"/>
    <property type="evidence" value="ECO:0007669"/>
    <property type="project" value="UniProtKB-SubCell"/>
</dbReference>
<dbReference type="Pfam" id="PF00924">
    <property type="entry name" value="MS_channel_2nd"/>
    <property type="match status" value="1"/>
</dbReference>
<evidence type="ECO:0000256" key="6">
    <source>
        <dbReference type="ARBA" id="ARBA00023136"/>
    </source>
</evidence>
<dbReference type="InterPro" id="IPR006685">
    <property type="entry name" value="MscS_channel_2nd"/>
</dbReference>
<feature type="transmembrane region" description="Helical" evidence="8">
    <location>
        <begin position="899"/>
        <end position="920"/>
    </location>
</feature>
<feature type="domain" description="Mechanosensitive ion channel transmembrane helices 2/3" evidence="13">
    <location>
        <begin position="949"/>
        <end position="988"/>
    </location>
</feature>
<feature type="domain" description="Mechanosensitive ion channel MscS" evidence="9">
    <location>
        <begin position="990"/>
        <end position="1055"/>
    </location>
</feature>
<dbReference type="InterPro" id="IPR011014">
    <property type="entry name" value="MscS_channel_TM-2"/>
</dbReference>
<dbReference type="Pfam" id="PF21082">
    <property type="entry name" value="MS_channel_3rd"/>
    <property type="match status" value="1"/>
</dbReference>
<feature type="transmembrane region" description="Helical" evidence="8">
    <location>
        <begin position="857"/>
        <end position="879"/>
    </location>
</feature>
<evidence type="ECO:0000256" key="4">
    <source>
        <dbReference type="ARBA" id="ARBA00022692"/>
    </source>
</evidence>
<dbReference type="InterPro" id="IPR049278">
    <property type="entry name" value="MS_channel_C"/>
</dbReference>
<feature type="transmembrane region" description="Helical" evidence="8">
    <location>
        <begin position="664"/>
        <end position="681"/>
    </location>
</feature>
<keyword evidence="4 8" id="KW-0812">Transmembrane</keyword>
<keyword evidence="6 8" id="KW-0472">Membrane</keyword>
<dbReference type="SUPFAM" id="SSF50182">
    <property type="entry name" value="Sm-like ribonucleoproteins"/>
    <property type="match status" value="1"/>
</dbReference>
<comment type="similarity">
    <text evidence="2">Belongs to the MscS (TC 1.A.23) family.</text>
</comment>
<dbReference type="PANTHER" id="PTHR30347">
    <property type="entry name" value="POTASSIUM CHANNEL RELATED"/>
    <property type="match status" value="1"/>
</dbReference>
<evidence type="ECO:0000256" key="8">
    <source>
        <dbReference type="SAM" id="Phobius"/>
    </source>
</evidence>
<evidence type="ECO:0000256" key="3">
    <source>
        <dbReference type="ARBA" id="ARBA00022475"/>
    </source>
</evidence>
<feature type="domain" description="Mechanosensitive ion channel MscS C-terminal" evidence="12">
    <location>
        <begin position="1063"/>
        <end position="1146"/>
    </location>
</feature>
<dbReference type="SUPFAM" id="SSF82861">
    <property type="entry name" value="Mechanosensitive channel protein MscS (YggB), transmembrane region"/>
    <property type="match status" value="1"/>
</dbReference>
<dbReference type="InterPro" id="IPR052702">
    <property type="entry name" value="MscS-like_channel"/>
</dbReference>
<accession>A0A450SVW3</accession>
<keyword evidence="5 8" id="KW-1133">Transmembrane helix</keyword>
<dbReference type="Gene3D" id="3.30.70.100">
    <property type="match status" value="1"/>
</dbReference>
<feature type="transmembrane region" description="Helical" evidence="8">
    <location>
        <begin position="539"/>
        <end position="556"/>
    </location>
</feature>
<keyword evidence="7" id="KW-0175">Coiled coil</keyword>
<dbReference type="SUPFAM" id="SSF82689">
    <property type="entry name" value="Mechanosensitive channel protein MscS (YggB), C-terminal domain"/>
    <property type="match status" value="1"/>
</dbReference>
<feature type="transmembrane region" description="Helical" evidence="8">
    <location>
        <begin position="941"/>
        <end position="962"/>
    </location>
</feature>
<name>A0A450SVW3_9GAMM</name>
<proteinExistence type="inferred from homology"/>
<feature type="coiled-coil region" evidence="7">
    <location>
        <begin position="794"/>
        <end position="828"/>
    </location>
</feature>
<organism evidence="15">
    <name type="scientific">Candidatus Kentrum sp. FM</name>
    <dbReference type="NCBI Taxonomy" id="2126340"/>
    <lineage>
        <taxon>Bacteria</taxon>
        <taxon>Pseudomonadati</taxon>
        <taxon>Pseudomonadota</taxon>
        <taxon>Gammaproteobacteria</taxon>
        <taxon>Candidatus Kentrum</taxon>
    </lineage>
</organism>
<dbReference type="InterPro" id="IPR024393">
    <property type="entry name" value="MscS_porin"/>
</dbReference>
<keyword evidence="3" id="KW-1003">Cell membrane</keyword>
<gene>
    <name evidence="14" type="ORF">BECKFM1743A_GA0114220_100092</name>
    <name evidence="16" type="ORF">BECKFM1743B_GA0114221_1003410</name>
    <name evidence="15" type="ORF">BECKFM1743C_GA0114222_102173</name>
</gene>
<sequence length="1167" mass="131284">MKKFSCSPFPFRFCRIEYRIGIDQTPANRNLFRFFPPLIAALYTLLAQPWAVAADTAQPTARSPDEVTMTRIDTGRKAVESDAGLDESQRKKALELYAQAEEWIQEAATIKAKYARLVAAVQNGPKRIKKLRARMDNPSPKENRELERLVSRANLNRLDAVIGETENALLQARETRKQQVEILSGLTVGAKDLSKEIDTRRKTMEQITANLDVPPTDEPTSLSQARTISLEASGTLKQEEIVLLKLRRDNHNLLVDLAQMERDFAEMEIARYQAELQVLQESAHDLREKQATQAREEAERSTIETTALPDSLRAIANETTEYRIELEDLARKEKTLSEALAAAKVRLDGIKSDFERIRQRVAMVGPSQAIGNILRTRRAHLPSMSSYRRASRERKVEINRAIDRQLHVDERLHGHGTIGELVTQSLTELPPEVSRPEKDRFEKKAVQLIQARRDALNELQKVYGNYIGNLGALDLAERQLVSVAQSYVDYIGDELLWIPDPSIWDLYIPQALFQASLWLSSPDNWSELAGEAIALAHRYPVPAILLATLFIVLLGKRRWAKKKLGILSQDAWKIRDYAFAYFLVALGLTLVITGWPVSIACAGYLVTLSTDHASFTNTIAQGIFRAGMLLAGGLFLLHINGPDGMGDRYLRWSAPVREALRREFRWITPTAVVLSFLITITTRDSLPPTVWPLGRVAFVLLMMGLLVFVYRLLRARGQLMKTWGERSSTRMSLLTQLHFLWFPLLLLAPLCLALLSILGYRTLSMHFLYGVEMTLWFFIGLFLSKEFVLRYLTMAERRLRYEEAIKKREELRAQRALEEEENKGQEDTAALPPLVEIPHPDFEELGDQAKRLVHAGFLFCAVIGTWFIWSDLLFALGLFGDAGLSLYGEQTLDGVAGEMPVTLGDVIKAMILLLITGLAARNIPGVLEITLLQRLPLETGGRYAFTTLTQYAIVGAGVFTAFSTLGVQWSNIQWLVAALSVGLGFGLQEIVANFISGIILLFERPIRVGDVVTIDKDSGIVSRIRIRATTIVNWEKQELLIPNKDLVTGRLTNWTLTDKLNRIVITVGIAYGSDVALALRLLEQVGEENPNVLTDPPPFSTFERFGDNALTLLLRCYIYSVDNRLGTLSALHQGINDKFNAAGISIAFPQRDIHLDTLKPLDIHIHR</sequence>
<feature type="transmembrane region" description="Helical" evidence="8">
    <location>
        <begin position="733"/>
        <end position="760"/>
    </location>
</feature>
<dbReference type="Pfam" id="PF12795">
    <property type="entry name" value="MscS_porin"/>
    <property type="match status" value="1"/>
</dbReference>
<evidence type="ECO:0000256" key="7">
    <source>
        <dbReference type="SAM" id="Coils"/>
    </source>
</evidence>
<dbReference type="InterPro" id="IPR049142">
    <property type="entry name" value="MS_channel_1st"/>
</dbReference>
<comment type="subcellular location">
    <subcellularLocation>
        <location evidence="1">Cell membrane</location>
        <topology evidence="1">Multi-pass membrane protein</topology>
    </subcellularLocation>
</comment>
<feature type="transmembrane region" description="Helical" evidence="8">
    <location>
        <begin position="974"/>
        <end position="1002"/>
    </location>
</feature>
<dbReference type="EMBL" id="CAADEZ010000009">
    <property type="protein sequence ID" value="VFJ43551.1"/>
    <property type="molecule type" value="Genomic_DNA"/>
</dbReference>
<feature type="transmembrane region" description="Helical" evidence="8">
    <location>
        <begin position="693"/>
        <end position="713"/>
    </location>
</feature>
<feature type="transmembrane region" description="Helical" evidence="8">
    <location>
        <begin position="577"/>
        <end position="606"/>
    </location>
</feature>
<dbReference type="Gene3D" id="1.10.287.1260">
    <property type="match status" value="1"/>
</dbReference>
<dbReference type="InterPro" id="IPR025692">
    <property type="entry name" value="MscS_IM_dom1"/>
</dbReference>
<evidence type="ECO:0000259" key="12">
    <source>
        <dbReference type="Pfam" id="PF21082"/>
    </source>
</evidence>
<feature type="domain" description="Mechanosensitive ion channel inner membrane" evidence="10">
    <location>
        <begin position="543"/>
        <end position="881"/>
    </location>
</feature>
<dbReference type="Pfam" id="PF21088">
    <property type="entry name" value="MS_channel_1st"/>
    <property type="match status" value="1"/>
</dbReference>
<evidence type="ECO:0000256" key="2">
    <source>
        <dbReference type="ARBA" id="ARBA00008017"/>
    </source>
</evidence>
<evidence type="ECO:0000259" key="13">
    <source>
        <dbReference type="Pfam" id="PF21088"/>
    </source>
</evidence>
<dbReference type="Pfam" id="PF12794">
    <property type="entry name" value="MscS_TM"/>
    <property type="match status" value="1"/>
</dbReference>
<dbReference type="InterPro" id="IPR010920">
    <property type="entry name" value="LSM_dom_sf"/>
</dbReference>
<dbReference type="PANTHER" id="PTHR30347:SF1">
    <property type="entry name" value="MECHANOSENSITIVE CHANNEL MSCK"/>
    <property type="match status" value="1"/>
</dbReference>
<feature type="transmembrane region" description="Helical" evidence="8">
    <location>
        <begin position="766"/>
        <end position="784"/>
    </location>
</feature>
<evidence type="ECO:0000256" key="5">
    <source>
        <dbReference type="ARBA" id="ARBA00022989"/>
    </source>
</evidence>
<dbReference type="InterPro" id="IPR011066">
    <property type="entry name" value="MscS_channel_C_sf"/>
</dbReference>
<feature type="transmembrane region" description="Helical" evidence="8">
    <location>
        <begin position="618"/>
        <end position="639"/>
    </location>
</feature>
<dbReference type="GO" id="GO:0008381">
    <property type="term" value="F:mechanosensitive monoatomic ion channel activity"/>
    <property type="evidence" value="ECO:0007669"/>
    <property type="project" value="UniProtKB-ARBA"/>
</dbReference>
<evidence type="ECO:0000313" key="15">
    <source>
        <dbReference type="EMBL" id="VFJ58167.1"/>
    </source>
</evidence>
<dbReference type="InterPro" id="IPR023408">
    <property type="entry name" value="MscS_beta-dom_sf"/>
</dbReference>
<dbReference type="EMBL" id="CAADFA010000217">
    <property type="protein sequence ID" value="VFJ58167.1"/>
    <property type="molecule type" value="Genomic_DNA"/>
</dbReference>
<evidence type="ECO:0000313" key="16">
    <source>
        <dbReference type="EMBL" id="VFK07199.1"/>
    </source>
</evidence>
<evidence type="ECO:0000256" key="1">
    <source>
        <dbReference type="ARBA" id="ARBA00004651"/>
    </source>
</evidence>
<dbReference type="Gene3D" id="2.30.30.60">
    <property type="match status" value="1"/>
</dbReference>
<dbReference type="AlphaFoldDB" id="A0A450SVW3"/>
<dbReference type="EMBL" id="CAADFL010000034">
    <property type="protein sequence ID" value="VFK07199.1"/>
    <property type="molecule type" value="Genomic_DNA"/>
</dbReference>
<feature type="domain" description="Mechanosensitive ion channel MscS porin" evidence="11">
    <location>
        <begin position="79"/>
        <end position="309"/>
    </location>
</feature>
<evidence type="ECO:0000259" key="9">
    <source>
        <dbReference type="Pfam" id="PF00924"/>
    </source>
</evidence>
<reference evidence="15" key="1">
    <citation type="submission" date="2019-02" db="EMBL/GenBank/DDBJ databases">
        <authorList>
            <person name="Gruber-Vodicka R. H."/>
            <person name="Seah K. B. B."/>
        </authorList>
    </citation>
    <scope>NUCLEOTIDE SEQUENCE</scope>
    <source>
        <strain evidence="14">BECK_BZ163</strain>
        <strain evidence="16">BECK_BZ164</strain>
        <strain evidence="15">BECK_BZ165</strain>
    </source>
</reference>
<evidence type="ECO:0000259" key="10">
    <source>
        <dbReference type="Pfam" id="PF12794"/>
    </source>
</evidence>
<evidence type="ECO:0000313" key="14">
    <source>
        <dbReference type="EMBL" id="VFJ43551.1"/>
    </source>
</evidence>
<feature type="coiled-coil region" evidence="7">
    <location>
        <begin position="243"/>
        <end position="346"/>
    </location>
</feature>
<protein>
    <submittedName>
        <fullName evidence="15">Potassium efflux system protein</fullName>
    </submittedName>
</protein>
<evidence type="ECO:0000259" key="11">
    <source>
        <dbReference type="Pfam" id="PF12795"/>
    </source>
</evidence>